<dbReference type="EMBL" id="JBBUKT010000015">
    <property type="protein sequence ID" value="MEK7953965.1"/>
    <property type="molecule type" value="Genomic_DNA"/>
</dbReference>
<keyword evidence="3" id="KW-1185">Reference proteome</keyword>
<evidence type="ECO:0008006" key="4">
    <source>
        <dbReference type="Google" id="ProtNLM"/>
    </source>
</evidence>
<reference evidence="2 3" key="1">
    <citation type="submission" date="2024-04" db="EMBL/GenBank/DDBJ databases">
        <title>Luteolibacter sp. isolated from soil.</title>
        <authorList>
            <person name="An J."/>
        </authorList>
    </citation>
    <scope>NUCLEOTIDE SEQUENCE [LARGE SCALE GENOMIC DNA]</scope>
    <source>
        <strain evidence="2 3">Y139</strain>
    </source>
</reference>
<proteinExistence type="predicted"/>
<name>A0ABU9B1S5_9BACT</name>
<protein>
    <recommendedName>
        <fullName evidence="4">DUF4034 domain-containing protein</fullName>
    </recommendedName>
</protein>
<dbReference type="Proteomes" id="UP001371305">
    <property type="component" value="Unassembled WGS sequence"/>
</dbReference>
<comment type="caution">
    <text evidence="2">The sequence shown here is derived from an EMBL/GenBank/DDBJ whole genome shotgun (WGS) entry which is preliminary data.</text>
</comment>
<organism evidence="2 3">
    <name type="scientific">Luteolibacter soli</name>
    <dbReference type="NCBI Taxonomy" id="3135280"/>
    <lineage>
        <taxon>Bacteria</taxon>
        <taxon>Pseudomonadati</taxon>
        <taxon>Verrucomicrobiota</taxon>
        <taxon>Verrucomicrobiia</taxon>
        <taxon>Verrucomicrobiales</taxon>
        <taxon>Verrucomicrobiaceae</taxon>
        <taxon>Luteolibacter</taxon>
    </lineage>
</organism>
<dbReference type="RefSeq" id="WP_341407733.1">
    <property type="nucleotide sequence ID" value="NZ_JBBUKT010000015.1"/>
</dbReference>
<evidence type="ECO:0000313" key="3">
    <source>
        <dbReference type="Proteomes" id="UP001371305"/>
    </source>
</evidence>
<gene>
    <name evidence="2" type="ORF">WKV53_25840</name>
</gene>
<sequence>MARPQALPLVLIAVGGLAGWIALSHGPRENLASTPPPPPKQATPPARLDVPGHKTILSDWQECLSRCENGDDPAKLKQWLVTTKSRWLEEEPDVVAQTIGQLLRSGADAKTGIAFETGPGRALRGWPTMRVFLLDVLSVTDPDLAMEIAREVLTTTSSAEEFAVALKPLTFGETWRASDKELAGYFSKMLETPAWQDSVGLAEALDLSRFSRSPEIAESLAHWVDHSPTALKAGSFALHETAAEQPALVAELISTDDSLFAAQPDLRASLMARTNVSDPAQAGQVEAYLKNPEIPQSEKQRFLSLFPLRSATTGYRLYGKPPAPFQKDQVQAGDQAALAMVAAWKSDPGLANLAGDFATLEGRLQGWTKQAGN</sequence>
<evidence type="ECO:0000256" key="1">
    <source>
        <dbReference type="SAM" id="MobiDB-lite"/>
    </source>
</evidence>
<accession>A0ABU9B1S5</accession>
<evidence type="ECO:0000313" key="2">
    <source>
        <dbReference type="EMBL" id="MEK7953965.1"/>
    </source>
</evidence>
<feature type="region of interest" description="Disordered" evidence="1">
    <location>
        <begin position="28"/>
        <end position="48"/>
    </location>
</feature>